<accession>A0A915MYU5</accession>
<dbReference type="InterPro" id="IPR047271">
    <property type="entry name" value="Ephexin-like"/>
</dbReference>
<name>A0A915MYU5_MELJA</name>
<evidence type="ECO:0000313" key="5">
    <source>
        <dbReference type="WBParaSite" id="scaffold554_cov252.g1320"/>
    </source>
</evidence>
<dbReference type="WBParaSite" id="scaffold554_cov252.g1320">
    <property type="protein sequence ID" value="scaffold554_cov252.g1320"/>
    <property type="gene ID" value="scaffold554_cov252.g1320"/>
</dbReference>
<dbReference type="PROSITE" id="PS50003">
    <property type="entry name" value="PH_DOMAIN"/>
    <property type="match status" value="1"/>
</dbReference>
<dbReference type="Gene3D" id="1.20.900.10">
    <property type="entry name" value="Dbl homology (DH) domain"/>
    <property type="match status" value="1"/>
</dbReference>
<dbReference type="InterPro" id="IPR035899">
    <property type="entry name" value="DBL_dom_sf"/>
</dbReference>
<dbReference type="InterPro" id="IPR047270">
    <property type="entry name" value="PH_ephexin"/>
</dbReference>
<dbReference type="Proteomes" id="UP000887561">
    <property type="component" value="Unplaced"/>
</dbReference>
<evidence type="ECO:0000256" key="1">
    <source>
        <dbReference type="SAM" id="MobiDB-lite"/>
    </source>
</evidence>
<dbReference type="InterPro" id="IPR000219">
    <property type="entry name" value="DH_dom"/>
</dbReference>
<dbReference type="InterPro" id="IPR011993">
    <property type="entry name" value="PH-like_dom_sf"/>
</dbReference>
<dbReference type="GO" id="GO:0005085">
    <property type="term" value="F:guanyl-nucleotide exchange factor activity"/>
    <property type="evidence" value="ECO:0007669"/>
    <property type="project" value="InterPro"/>
</dbReference>
<dbReference type="CDD" id="cd00160">
    <property type="entry name" value="RhoGEF"/>
    <property type="match status" value="1"/>
</dbReference>
<dbReference type="Gene3D" id="2.30.29.30">
    <property type="entry name" value="Pleckstrin-homology domain (PH domain)/Phosphotyrosine-binding domain (PTB)"/>
    <property type="match status" value="1"/>
</dbReference>
<feature type="domain" description="DH" evidence="3">
    <location>
        <begin position="216"/>
        <end position="406"/>
    </location>
</feature>
<dbReference type="SMART" id="SM00325">
    <property type="entry name" value="RhoGEF"/>
    <property type="match status" value="1"/>
</dbReference>
<dbReference type="CDD" id="cd01221">
    <property type="entry name" value="PH_ephexin"/>
    <property type="match status" value="1"/>
</dbReference>
<keyword evidence="4" id="KW-1185">Reference proteome</keyword>
<dbReference type="AlphaFoldDB" id="A0A915MYU5"/>
<dbReference type="PROSITE" id="PS50010">
    <property type="entry name" value="DH_2"/>
    <property type="match status" value="1"/>
</dbReference>
<organism evidence="4 5">
    <name type="scientific">Meloidogyne javanica</name>
    <name type="common">Root-knot nematode worm</name>
    <dbReference type="NCBI Taxonomy" id="6303"/>
    <lineage>
        <taxon>Eukaryota</taxon>
        <taxon>Metazoa</taxon>
        <taxon>Ecdysozoa</taxon>
        <taxon>Nematoda</taxon>
        <taxon>Chromadorea</taxon>
        <taxon>Rhabditida</taxon>
        <taxon>Tylenchina</taxon>
        <taxon>Tylenchomorpha</taxon>
        <taxon>Tylenchoidea</taxon>
        <taxon>Meloidogynidae</taxon>
        <taxon>Meloidogyninae</taxon>
        <taxon>Meloidogyne</taxon>
        <taxon>Meloidogyne incognita group</taxon>
    </lineage>
</organism>
<dbReference type="SUPFAM" id="SSF48065">
    <property type="entry name" value="DBL homology domain (DH-domain)"/>
    <property type="match status" value="1"/>
</dbReference>
<dbReference type="PANTHER" id="PTHR12845">
    <property type="entry name" value="GUANINE NUCLEOTIDE EXCHANGE FACTOR"/>
    <property type="match status" value="1"/>
</dbReference>
<feature type="region of interest" description="Disordered" evidence="1">
    <location>
        <begin position="145"/>
        <end position="165"/>
    </location>
</feature>
<feature type="compositionally biased region" description="Polar residues" evidence="1">
    <location>
        <begin position="153"/>
        <end position="165"/>
    </location>
</feature>
<protein>
    <submittedName>
        <fullName evidence="5">DH domain-containing protein</fullName>
    </submittedName>
</protein>
<sequence length="580" mass="66804">MIFDSSPAAHHHRPSLQEEIQLALERLKHGGEPSSFISMREEEKVMVVDESQEVMENNKASKTEEENNYQIVLDEQTTTNNHLKKLKEDDFEEQQLSSKFASLYSKLPDQQPLYQIYLLQEQQRINDSLEPIEEFLNIGKKKIGCPESDEQQQHPSSDPTSISRSCSATDSLIIRPLKRERLLGQSIFASQRSLWCELPEVKESGILEQLNEDQRKLQEAYFEVITSEASYLRSISFLISHFMSAPELMGSKNTQSVITSSERKQLFSNILAIRDCSEHLLVELETRLKQGLVLPDICDILCAHFEAQFEPYINYCSNQEYQDRTLKKLRTENGLFNSCIQRLEKDRECHGLDIRSFLMLPMQRITRYPLLIDAILQWLHQDQHQHSLATRALTLANQAVHNCNEGARRMEHTEKMLDIESRLIYKCKDLKRIALVTSGRYVVKSGQLIQLAEKRNGESKTKLALAARSGGMKARPLAFFLFNDLLLITKRRLNGQFVCKDYAYRRFVVFEPLELNNLRVPPGVTSALGSGRNAHLLSCVLFQNARGRQVELLLSAENESDRERWLTAMRPPTYWIKGAN</sequence>
<feature type="domain" description="PH" evidence="2">
    <location>
        <begin position="441"/>
        <end position="574"/>
    </location>
</feature>
<proteinExistence type="predicted"/>
<reference evidence="5" key="1">
    <citation type="submission" date="2022-11" db="UniProtKB">
        <authorList>
            <consortium name="WormBaseParasite"/>
        </authorList>
    </citation>
    <scope>IDENTIFICATION</scope>
</reference>
<dbReference type="PANTHER" id="PTHR12845:SF5">
    <property type="entry name" value="EPHEXIN, ISOFORM D"/>
    <property type="match status" value="1"/>
</dbReference>
<dbReference type="Pfam" id="PF00621">
    <property type="entry name" value="RhoGEF"/>
    <property type="match status" value="1"/>
</dbReference>
<dbReference type="InterPro" id="IPR001849">
    <property type="entry name" value="PH_domain"/>
</dbReference>
<evidence type="ECO:0000313" key="4">
    <source>
        <dbReference type="Proteomes" id="UP000887561"/>
    </source>
</evidence>
<evidence type="ECO:0000259" key="2">
    <source>
        <dbReference type="PROSITE" id="PS50003"/>
    </source>
</evidence>
<evidence type="ECO:0000259" key="3">
    <source>
        <dbReference type="PROSITE" id="PS50010"/>
    </source>
</evidence>
<dbReference type="SUPFAM" id="SSF50729">
    <property type="entry name" value="PH domain-like"/>
    <property type="match status" value="1"/>
</dbReference>